<dbReference type="RefSeq" id="WP_107934089.1">
    <property type="nucleotide sequence ID" value="NZ_PYWJ01000008.1"/>
</dbReference>
<sequence length="170" mass="19087">MKKIVVIEQINSVDNHIDELSELLVQVVEEGASVGFLPPLQASDARAYWENLLSSEVLLFIAKINNQIVGSIQLHLSTKQNGSHRAEIAKLMTHPEFRRNGIGRALMEKAEEFARKQGRTLIVLDTREGDPSNLLYTSMDYLEAGKIPLYAKSADGQLHSTIFYYKIMSV</sequence>
<keyword evidence="5" id="KW-1185">Reference proteome</keyword>
<dbReference type="Proteomes" id="UP000247416">
    <property type="component" value="Unassembled WGS sequence"/>
</dbReference>
<name>A0A318TZ07_9BACL</name>
<dbReference type="GO" id="GO:0005840">
    <property type="term" value="C:ribosome"/>
    <property type="evidence" value="ECO:0007669"/>
    <property type="project" value="UniProtKB-KW"/>
</dbReference>
<dbReference type="CDD" id="cd04301">
    <property type="entry name" value="NAT_SF"/>
    <property type="match status" value="1"/>
</dbReference>
<dbReference type="GO" id="GO:0016747">
    <property type="term" value="F:acyltransferase activity, transferring groups other than amino-acyl groups"/>
    <property type="evidence" value="ECO:0007669"/>
    <property type="project" value="InterPro"/>
</dbReference>
<dbReference type="SUPFAM" id="SSF55729">
    <property type="entry name" value="Acyl-CoA N-acyltransferases (Nat)"/>
    <property type="match status" value="1"/>
</dbReference>
<keyword evidence="1" id="KW-0808">Transferase</keyword>
<dbReference type="PANTHER" id="PTHR43877">
    <property type="entry name" value="AMINOALKYLPHOSPHONATE N-ACETYLTRANSFERASE-RELATED-RELATED"/>
    <property type="match status" value="1"/>
</dbReference>
<evidence type="ECO:0000313" key="4">
    <source>
        <dbReference type="EMBL" id="PYF08937.1"/>
    </source>
</evidence>
<keyword evidence="4" id="KW-0689">Ribosomal protein</keyword>
<feature type="domain" description="N-acetyltransferase" evidence="3">
    <location>
        <begin position="5"/>
        <end position="170"/>
    </location>
</feature>
<comment type="caution">
    <text evidence="4">The sequence shown here is derived from an EMBL/GenBank/DDBJ whole genome shotgun (WGS) entry which is preliminary data.</text>
</comment>
<dbReference type="InterPro" id="IPR016181">
    <property type="entry name" value="Acyl_CoA_acyltransferase"/>
</dbReference>
<organism evidence="4 5">
    <name type="scientific">Ureibacillus chungkukjangi</name>
    <dbReference type="NCBI Taxonomy" id="1202712"/>
    <lineage>
        <taxon>Bacteria</taxon>
        <taxon>Bacillati</taxon>
        <taxon>Bacillota</taxon>
        <taxon>Bacilli</taxon>
        <taxon>Bacillales</taxon>
        <taxon>Caryophanaceae</taxon>
        <taxon>Ureibacillus</taxon>
    </lineage>
</organism>
<protein>
    <submittedName>
        <fullName evidence="4">Ribosomal protein S18 acetylase RimI-like enzyme</fullName>
    </submittedName>
</protein>
<gene>
    <name evidence="4" type="ORF">BJ095_101158</name>
</gene>
<evidence type="ECO:0000313" key="5">
    <source>
        <dbReference type="Proteomes" id="UP000247416"/>
    </source>
</evidence>
<dbReference type="AlphaFoldDB" id="A0A318TZ07"/>
<dbReference type="OrthoDB" id="3389160at2"/>
<reference evidence="4 5" key="1">
    <citation type="submission" date="2018-06" db="EMBL/GenBank/DDBJ databases">
        <title>Genomic Encyclopedia of Archaeal and Bacterial Type Strains, Phase II (KMG-II): from individual species to whole genera.</title>
        <authorList>
            <person name="Goeker M."/>
        </authorList>
    </citation>
    <scope>NUCLEOTIDE SEQUENCE [LARGE SCALE GENOMIC DNA]</scope>
    <source>
        <strain evidence="4 5">KACC 16626</strain>
    </source>
</reference>
<dbReference type="PROSITE" id="PS51186">
    <property type="entry name" value="GNAT"/>
    <property type="match status" value="1"/>
</dbReference>
<dbReference type="InterPro" id="IPR000182">
    <property type="entry name" value="GNAT_dom"/>
</dbReference>
<keyword evidence="2" id="KW-0012">Acyltransferase</keyword>
<proteinExistence type="predicted"/>
<dbReference type="InterPro" id="IPR050832">
    <property type="entry name" value="Bact_Acetyltransf"/>
</dbReference>
<evidence type="ECO:0000256" key="1">
    <source>
        <dbReference type="ARBA" id="ARBA00022679"/>
    </source>
</evidence>
<evidence type="ECO:0000256" key="2">
    <source>
        <dbReference type="ARBA" id="ARBA00023315"/>
    </source>
</evidence>
<dbReference type="Gene3D" id="3.40.630.30">
    <property type="match status" value="1"/>
</dbReference>
<evidence type="ECO:0000259" key="3">
    <source>
        <dbReference type="PROSITE" id="PS51186"/>
    </source>
</evidence>
<dbReference type="PANTHER" id="PTHR43877:SF1">
    <property type="entry name" value="ACETYLTRANSFERASE"/>
    <property type="match status" value="1"/>
</dbReference>
<keyword evidence="4" id="KW-0687">Ribonucleoprotein</keyword>
<accession>A0A318TZ07</accession>
<dbReference type="EMBL" id="QJTJ01000001">
    <property type="protein sequence ID" value="PYF08937.1"/>
    <property type="molecule type" value="Genomic_DNA"/>
</dbReference>
<dbReference type="Pfam" id="PF00583">
    <property type="entry name" value="Acetyltransf_1"/>
    <property type="match status" value="1"/>
</dbReference>